<reference evidence="2 3" key="1">
    <citation type="submission" date="2018-05" db="EMBL/GenBank/DDBJ databases">
        <title>Amnibacterium sp. M8JJ-5, whole genome shotgun sequence.</title>
        <authorList>
            <person name="Tuo L."/>
        </authorList>
    </citation>
    <scope>NUCLEOTIDE SEQUENCE [LARGE SCALE GENOMIC DNA]</scope>
    <source>
        <strain evidence="2 3">M8JJ-5</strain>
    </source>
</reference>
<dbReference type="PANTHER" id="PTHR12215:SF10">
    <property type="entry name" value="L-AMINOADIPATE-SEMIALDEHYDE DEHYDROGENASE-PHOSPHOPANTETHEINYL TRANSFERASE"/>
    <property type="match status" value="1"/>
</dbReference>
<gene>
    <name evidence="2" type="ORF">DDQ50_02455</name>
</gene>
<sequence>MFVRRVGTTIGGVTEFGAADAAWAAAHVVVVGAATVGLVRVADVVASAAALLDGLSDAERNRYADLAPRARRDRFLVGRTFVRQVAARLFDVSPSSLSVDAQCPDCGGPHGRPVLVGGPAGVSISIAYSADIVAVAVSADHVVGIDVEIAGSRAEELSALAVGVTASSGADALRTWTRVEAALKADGRGLRVDHSAVEFDRVDDQLIAAVPGDSGIFSRFAITDVDPAGLASPAMVSLAVRFP</sequence>
<evidence type="ECO:0000313" key="3">
    <source>
        <dbReference type="Proteomes" id="UP000244893"/>
    </source>
</evidence>
<keyword evidence="3" id="KW-1185">Reference proteome</keyword>
<dbReference type="GO" id="GO:0008897">
    <property type="term" value="F:holo-[acyl-carrier-protein] synthase activity"/>
    <property type="evidence" value="ECO:0007669"/>
    <property type="project" value="InterPro"/>
</dbReference>
<dbReference type="Gene3D" id="3.90.470.20">
    <property type="entry name" value="4'-phosphopantetheinyl transferase domain"/>
    <property type="match status" value="1"/>
</dbReference>
<protein>
    <submittedName>
        <fullName evidence="2">4-phosphopantetheinyl transferase</fullName>
    </submittedName>
</protein>
<dbReference type="Proteomes" id="UP000244893">
    <property type="component" value="Unassembled WGS sequence"/>
</dbReference>
<proteinExistence type="predicted"/>
<dbReference type="SUPFAM" id="SSF56214">
    <property type="entry name" value="4'-phosphopantetheinyl transferase"/>
    <property type="match status" value="2"/>
</dbReference>
<accession>A0A2V1HXL2</accession>
<dbReference type="InterPro" id="IPR050559">
    <property type="entry name" value="P-Pant_transferase_sf"/>
</dbReference>
<dbReference type="GO" id="GO:0005829">
    <property type="term" value="C:cytosol"/>
    <property type="evidence" value="ECO:0007669"/>
    <property type="project" value="TreeGrafter"/>
</dbReference>
<dbReference type="GO" id="GO:0000287">
    <property type="term" value="F:magnesium ion binding"/>
    <property type="evidence" value="ECO:0007669"/>
    <property type="project" value="InterPro"/>
</dbReference>
<name>A0A2V1HXL2_9MICO</name>
<evidence type="ECO:0000313" key="2">
    <source>
        <dbReference type="EMBL" id="PVZ95397.1"/>
    </source>
</evidence>
<organism evidence="2 3">
    <name type="scientific">Amnibacterium flavum</name>
    <dbReference type="NCBI Taxonomy" id="2173173"/>
    <lineage>
        <taxon>Bacteria</taxon>
        <taxon>Bacillati</taxon>
        <taxon>Actinomycetota</taxon>
        <taxon>Actinomycetes</taxon>
        <taxon>Micrococcales</taxon>
        <taxon>Microbacteriaceae</taxon>
        <taxon>Amnibacterium</taxon>
    </lineage>
</organism>
<comment type="caution">
    <text evidence="2">The sequence shown here is derived from an EMBL/GenBank/DDBJ whole genome shotgun (WGS) entry which is preliminary data.</text>
</comment>
<dbReference type="PANTHER" id="PTHR12215">
    <property type="entry name" value="PHOSPHOPANTETHEINE TRANSFERASE"/>
    <property type="match status" value="1"/>
</dbReference>
<keyword evidence="1 2" id="KW-0808">Transferase</keyword>
<dbReference type="GO" id="GO:0019878">
    <property type="term" value="P:lysine biosynthetic process via aminoadipic acid"/>
    <property type="evidence" value="ECO:0007669"/>
    <property type="project" value="TreeGrafter"/>
</dbReference>
<dbReference type="EMBL" id="QEOP01000001">
    <property type="protein sequence ID" value="PVZ95397.1"/>
    <property type="molecule type" value="Genomic_DNA"/>
</dbReference>
<dbReference type="InterPro" id="IPR037143">
    <property type="entry name" value="4-PPantetheinyl_Trfase_dom_sf"/>
</dbReference>
<evidence type="ECO:0000256" key="1">
    <source>
        <dbReference type="ARBA" id="ARBA00022679"/>
    </source>
</evidence>
<dbReference type="AlphaFoldDB" id="A0A2V1HXL2"/>